<evidence type="ECO:0000256" key="4">
    <source>
        <dbReference type="ARBA" id="ARBA00022801"/>
    </source>
</evidence>
<name>A0A2K1XRF6_POPTR</name>
<comment type="subcellular location">
    <subcellularLocation>
        <location evidence="1">Secreted</location>
        <location evidence="1">Cell wall</location>
    </subcellularLocation>
</comment>
<dbReference type="PANTHER" id="PTHR31707">
    <property type="entry name" value="PECTINESTERASE"/>
    <property type="match status" value="1"/>
</dbReference>
<evidence type="ECO:0000259" key="6">
    <source>
        <dbReference type="Pfam" id="PF01095"/>
    </source>
</evidence>
<keyword evidence="3" id="KW-0134">Cell wall</keyword>
<evidence type="ECO:0000256" key="1">
    <source>
        <dbReference type="ARBA" id="ARBA00004191"/>
    </source>
</evidence>
<comment type="pathway">
    <text evidence="2">Glycan metabolism; pectin degradation; 2-dehydro-3-deoxy-D-gluconate from pectin: step 1/5.</text>
</comment>
<organism evidence="7 8">
    <name type="scientific">Populus trichocarpa</name>
    <name type="common">Western balsam poplar</name>
    <name type="synonym">Populus balsamifera subsp. trichocarpa</name>
    <dbReference type="NCBI Taxonomy" id="3694"/>
    <lineage>
        <taxon>Eukaryota</taxon>
        <taxon>Viridiplantae</taxon>
        <taxon>Streptophyta</taxon>
        <taxon>Embryophyta</taxon>
        <taxon>Tracheophyta</taxon>
        <taxon>Spermatophyta</taxon>
        <taxon>Magnoliopsida</taxon>
        <taxon>eudicotyledons</taxon>
        <taxon>Gunneridae</taxon>
        <taxon>Pentapetalae</taxon>
        <taxon>rosids</taxon>
        <taxon>fabids</taxon>
        <taxon>Malpighiales</taxon>
        <taxon>Salicaceae</taxon>
        <taxon>Saliceae</taxon>
        <taxon>Populus</taxon>
    </lineage>
</organism>
<accession>A0A2K1XRF6</accession>
<keyword evidence="4" id="KW-0378">Hydrolase</keyword>
<dbReference type="SUPFAM" id="SSF51126">
    <property type="entry name" value="Pectin lyase-like"/>
    <property type="match status" value="1"/>
</dbReference>
<dbReference type="InterPro" id="IPR000070">
    <property type="entry name" value="Pectinesterase_cat"/>
</dbReference>
<evidence type="ECO:0000313" key="7">
    <source>
        <dbReference type="EMBL" id="PNT03369.1"/>
    </source>
</evidence>
<dbReference type="InParanoid" id="A0A2K1XRF6"/>
<dbReference type="GO" id="GO:0042545">
    <property type="term" value="P:cell wall modification"/>
    <property type="evidence" value="ECO:0007669"/>
    <property type="project" value="InterPro"/>
</dbReference>
<dbReference type="GO" id="GO:0030599">
    <property type="term" value="F:pectinesterase activity"/>
    <property type="evidence" value="ECO:0007669"/>
    <property type="project" value="InterPro"/>
</dbReference>
<keyword evidence="5" id="KW-0063">Aspartyl esterase</keyword>
<evidence type="ECO:0000256" key="3">
    <source>
        <dbReference type="ARBA" id="ARBA00022512"/>
    </source>
</evidence>
<dbReference type="AlphaFoldDB" id="A0A2K1XRF6"/>
<dbReference type="Pfam" id="PF01095">
    <property type="entry name" value="Pectinesterase"/>
    <property type="match status" value="1"/>
</dbReference>
<sequence>MERLGWLVEVYCHIYGIIDFIFGDASVFFQNYDIFVRRPINHQDNMITAQGRYNVNLEEYNANENTGMSTQGCRVRTSQEFVAKYSRTIIFQLDLDGLIDPRGWREWDANYAFSTLFCVEYQNTGFGASTARRVKRPGFEGPFTLSRFI</sequence>
<feature type="domain" description="Pectinesterase catalytic" evidence="6">
    <location>
        <begin position="12"/>
        <end position="140"/>
    </location>
</feature>
<proteinExistence type="predicted"/>
<dbReference type="EMBL" id="CM009303">
    <property type="protein sequence ID" value="PNT03369.1"/>
    <property type="molecule type" value="Genomic_DNA"/>
</dbReference>
<evidence type="ECO:0000256" key="5">
    <source>
        <dbReference type="ARBA" id="ARBA00023085"/>
    </source>
</evidence>
<keyword evidence="3" id="KW-0964">Secreted</keyword>
<dbReference type="UniPathway" id="UPA00545">
    <property type="reaction ID" value="UER00823"/>
</dbReference>
<dbReference type="InterPro" id="IPR011050">
    <property type="entry name" value="Pectin_lyase_fold/virulence"/>
</dbReference>
<dbReference type="InterPro" id="IPR012334">
    <property type="entry name" value="Pectin_lyas_fold"/>
</dbReference>
<evidence type="ECO:0000256" key="2">
    <source>
        <dbReference type="ARBA" id="ARBA00005184"/>
    </source>
</evidence>
<dbReference type="Gene3D" id="2.160.20.10">
    <property type="entry name" value="Single-stranded right-handed beta-helix, Pectin lyase-like"/>
    <property type="match status" value="1"/>
</dbReference>
<protein>
    <recommendedName>
        <fullName evidence="6">Pectinesterase catalytic domain-containing protein</fullName>
    </recommendedName>
</protein>
<evidence type="ECO:0000313" key="8">
    <source>
        <dbReference type="Proteomes" id="UP000006729"/>
    </source>
</evidence>
<dbReference type="STRING" id="3694.A0A2K1XRF6"/>
<dbReference type="Proteomes" id="UP000006729">
    <property type="component" value="Chromosome 14"/>
</dbReference>
<keyword evidence="8" id="KW-1185">Reference proteome</keyword>
<dbReference type="GO" id="GO:0045490">
    <property type="term" value="P:pectin catabolic process"/>
    <property type="evidence" value="ECO:0007669"/>
    <property type="project" value="UniProtKB-UniPathway"/>
</dbReference>
<gene>
    <name evidence="7" type="ORF">POPTR_014G067200</name>
</gene>
<reference evidence="7 8" key="1">
    <citation type="journal article" date="2006" name="Science">
        <title>The genome of black cottonwood, Populus trichocarpa (Torr. &amp; Gray).</title>
        <authorList>
            <person name="Tuskan G.A."/>
            <person name="Difazio S."/>
            <person name="Jansson S."/>
            <person name="Bohlmann J."/>
            <person name="Grigoriev I."/>
            <person name="Hellsten U."/>
            <person name="Putnam N."/>
            <person name="Ralph S."/>
            <person name="Rombauts S."/>
            <person name="Salamov A."/>
            <person name="Schein J."/>
            <person name="Sterck L."/>
            <person name="Aerts A."/>
            <person name="Bhalerao R.R."/>
            <person name="Bhalerao R.P."/>
            <person name="Blaudez D."/>
            <person name="Boerjan W."/>
            <person name="Brun A."/>
            <person name="Brunner A."/>
            <person name="Busov V."/>
            <person name="Campbell M."/>
            <person name="Carlson J."/>
            <person name="Chalot M."/>
            <person name="Chapman J."/>
            <person name="Chen G.L."/>
            <person name="Cooper D."/>
            <person name="Coutinho P.M."/>
            <person name="Couturier J."/>
            <person name="Covert S."/>
            <person name="Cronk Q."/>
            <person name="Cunningham R."/>
            <person name="Davis J."/>
            <person name="Degroeve S."/>
            <person name="Dejardin A."/>
            <person name="Depamphilis C."/>
            <person name="Detter J."/>
            <person name="Dirks B."/>
            <person name="Dubchak I."/>
            <person name="Duplessis S."/>
            <person name="Ehlting J."/>
            <person name="Ellis B."/>
            <person name="Gendler K."/>
            <person name="Goodstein D."/>
            <person name="Gribskov M."/>
            <person name="Grimwood J."/>
            <person name="Groover A."/>
            <person name="Gunter L."/>
            <person name="Hamberger B."/>
            <person name="Heinze B."/>
            <person name="Helariutta Y."/>
            <person name="Henrissat B."/>
            <person name="Holligan D."/>
            <person name="Holt R."/>
            <person name="Huang W."/>
            <person name="Islam-Faridi N."/>
            <person name="Jones S."/>
            <person name="Jones-Rhoades M."/>
            <person name="Jorgensen R."/>
            <person name="Joshi C."/>
            <person name="Kangasjarvi J."/>
            <person name="Karlsson J."/>
            <person name="Kelleher C."/>
            <person name="Kirkpatrick R."/>
            <person name="Kirst M."/>
            <person name="Kohler A."/>
            <person name="Kalluri U."/>
            <person name="Larimer F."/>
            <person name="Leebens-Mack J."/>
            <person name="Leple J.C."/>
            <person name="Locascio P."/>
            <person name="Lou Y."/>
            <person name="Lucas S."/>
            <person name="Martin F."/>
            <person name="Montanini B."/>
            <person name="Napoli C."/>
            <person name="Nelson D.R."/>
            <person name="Nelson C."/>
            <person name="Nieminen K."/>
            <person name="Nilsson O."/>
            <person name="Pereda V."/>
            <person name="Peter G."/>
            <person name="Philippe R."/>
            <person name="Pilate G."/>
            <person name="Poliakov A."/>
            <person name="Razumovskaya J."/>
            <person name="Richardson P."/>
            <person name="Rinaldi C."/>
            <person name="Ritland K."/>
            <person name="Rouze P."/>
            <person name="Ryaboy D."/>
            <person name="Schmutz J."/>
            <person name="Schrader J."/>
            <person name="Segerman B."/>
            <person name="Shin H."/>
            <person name="Siddiqui A."/>
            <person name="Sterky F."/>
            <person name="Terry A."/>
            <person name="Tsai C.J."/>
            <person name="Uberbacher E."/>
            <person name="Unneberg P."/>
            <person name="Vahala J."/>
            <person name="Wall K."/>
            <person name="Wessler S."/>
            <person name="Yang G."/>
            <person name="Yin T."/>
            <person name="Douglas C."/>
            <person name="Marra M."/>
            <person name="Sandberg G."/>
            <person name="Van de Peer Y."/>
            <person name="Rokhsar D."/>
        </authorList>
    </citation>
    <scope>NUCLEOTIDE SEQUENCE [LARGE SCALE GENOMIC DNA]</scope>
    <source>
        <strain evidence="8">cv. Nisqually</strain>
    </source>
</reference>